<keyword evidence="2" id="KW-0472">Membrane</keyword>
<dbReference type="Proteomes" id="UP001195724">
    <property type="component" value="Unassembled WGS sequence"/>
</dbReference>
<keyword evidence="2" id="KW-0812">Transmembrane</keyword>
<gene>
    <name evidence="3" type="ORF">JOE68_003567</name>
</gene>
<proteinExistence type="predicted"/>
<protein>
    <recommendedName>
        <fullName evidence="5">Integral membrane protein</fullName>
    </recommendedName>
</protein>
<evidence type="ECO:0000313" key="3">
    <source>
        <dbReference type="EMBL" id="MBM7812702.1"/>
    </source>
</evidence>
<evidence type="ECO:0000256" key="1">
    <source>
        <dbReference type="SAM" id="MobiDB-lite"/>
    </source>
</evidence>
<accession>A0ABS2S8W9</accession>
<keyword evidence="2" id="KW-1133">Transmembrane helix</keyword>
<evidence type="ECO:0008006" key="5">
    <source>
        <dbReference type="Google" id="ProtNLM"/>
    </source>
</evidence>
<feature type="transmembrane region" description="Helical" evidence="2">
    <location>
        <begin position="34"/>
        <end position="53"/>
    </location>
</feature>
<keyword evidence="4" id="KW-1185">Reference proteome</keyword>
<name>A0ABS2S8W9_9PSEU</name>
<comment type="caution">
    <text evidence="3">The sequence shown here is derived from an EMBL/GenBank/DDBJ whole genome shotgun (WGS) entry which is preliminary data.</text>
</comment>
<reference evidence="3 4" key="1">
    <citation type="submission" date="2021-01" db="EMBL/GenBank/DDBJ databases">
        <title>Sequencing the genomes of 1000 actinobacteria strains.</title>
        <authorList>
            <person name="Klenk H.-P."/>
        </authorList>
    </citation>
    <scope>NUCLEOTIDE SEQUENCE [LARGE SCALE GENOMIC DNA]</scope>
    <source>
        <strain evidence="3 4">DSM 44581</strain>
    </source>
</reference>
<feature type="compositionally biased region" description="Pro residues" evidence="1">
    <location>
        <begin position="1"/>
        <end position="23"/>
    </location>
</feature>
<evidence type="ECO:0000313" key="4">
    <source>
        <dbReference type="Proteomes" id="UP001195724"/>
    </source>
</evidence>
<feature type="transmembrane region" description="Helical" evidence="2">
    <location>
        <begin position="65"/>
        <end position="83"/>
    </location>
</feature>
<evidence type="ECO:0000256" key="2">
    <source>
        <dbReference type="SAM" id="Phobius"/>
    </source>
</evidence>
<dbReference type="EMBL" id="JAFBCL010000001">
    <property type="protein sequence ID" value="MBM7812702.1"/>
    <property type="molecule type" value="Genomic_DNA"/>
</dbReference>
<feature type="region of interest" description="Disordered" evidence="1">
    <location>
        <begin position="1"/>
        <end position="26"/>
    </location>
</feature>
<organism evidence="3 4">
    <name type="scientific">Saccharothrix algeriensis</name>
    <dbReference type="NCBI Taxonomy" id="173560"/>
    <lineage>
        <taxon>Bacteria</taxon>
        <taxon>Bacillati</taxon>
        <taxon>Actinomycetota</taxon>
        <taxon>Actinomycetes</taxon>
        <taxon>Pseudonocardiales</taxon>
        <taxon>Pseudonocardiaceae</taxon>
        <taxon>Saccharothrix</taxon>
    </lineage>
</organism>
<dbReference type="RefSeq" id="WP_204843436.1">
    <property type="nucleotide sequence ID" value="NZ_JAFBCL010000001.1"/>
</dbReference>
<sequence>MTQPHRTPPPATAGHRPPPPADEPPGGARAAFRVLAVLWLSAGALGLTLWFLAGLLGGGGLAPPWFPWVALPAGSVLGVAWLVSGRQRR</sequence>